<proteinExistence type="predicted"/>
<name>A0A2M4C677_9DIPT</name>
<organism evidence="1">
    <name type="scientific">Anopheles marajoara</name>
    <dbReference type="NCBI Taxonomy" id="58244"/>
    <lineage>
        <taxon>Eukaryota</taxon>
        <taxon>Metazoa</taxon>
        <taxon>Ecdysozoa</taxon>
        <taxon>Arthropoda</taxon>
        <taxon>Hexapoda</taxon>
        <taxon>Insecta</taxon>
        <taxon>Pterygota</taxon>
        <taxon>Neoptera</taxon>
        <taxon>Endopterygota</taxon>
        <taxon>Diptera</taxon>
        <taxon>Nematocera</taxon>
        <taxon>Culicoidea</taxon>
        <taxon>Culicidae</taxon>
        <taxon>Anophelinae</taxon>
        <taxon>Anopheles</taxon>
    </lineage>
</organism>
<sequence>MRPVLVKFSHSSLIVVIVLTALTLTSHTASHMRRRLCACTVVVVRAPSSSCVHRRYFASSLLCARRRRLCAPSFRRFSHTSGSLSRGVPSRLSPHVRREDLFLLTFSFRGRFATDLSIAPSALDRLALLALSLRSRFLSHSHTAFPDHHFRPESGHVLSKSPDIEVFPGPSSSSSTFFTSYLSFGRALITSYGPKYFFLTFKPTPN</sequence>
<reference evidence="1" key="1">
    <citation type="submission" date="2018-01" db="EMBL/GenBank/DDBJ databases">
        <title>An insight into the sialome of Amazonian anophelines.</title>
        <authorList>
            <person name="Ribeiro J.M."/>
            <person name="Scarpassa V."/>
            <person name="Calvo E."/>
        </authorList>
    </citation>
    <scope>NUCLEOTIDE SEQUENCE</scope>
    <source>
        <tissue evidence="1">Salivary glands</tissue>
    </source>
</reference>
<dbReference type="AlphaFoldDB" id="A0A2M4C677"/>
<evidence type="ECO:0000313" key="1">
    <source>
        <dbReference type="EMBL" id="MBW60661.1"/>
    </source>
</evidence>
<protein>
    <submittedName>
        <fullName evidence="1">Putative secreted protein</fullName>
    </submittedName>
</protein>
<dbReference type="EMBL" id="GGFJ01011520">
    <property type="protein sequence ID" value="MBW60661.1"/>
    <property type="molecule type" value="Transcribed_RNA"/>
</dbReference>
<accession>A0A2M4C677</accession>